<evidence type="ECO:0000313" key="5">
    <source>
        <dbReference type="Proteomes" id="UP000192761"/>
    </source>
</evidence>
<dbReference type="Gene3D" id="3.30.565.10">
    <property type="entry name" value="Histidine kinase-like ATPase, C-terminal domain"/>
    <property type="match status" value="1"/>
</dbReference>
<gene>
    <name evidence="4" type="ORF">SAMN02745857_01250</name>
</gene>
<dbReference type="Pfam" id="PF06580">
    <property type="entry name" value="His_kinase"/>
    <property type="match status" value="1"/>
</dbReference>
<keyword evidence="5" id="KW-1185">Reference proteome</keyword>
<dbReference type="PANTHER" id="PTHR34220">
    <property type="entry name" value="SENSOR HISTIDINE KINASE YPDA"/>
    <property type="match status" value="1"/>
</dbReference>
<protein>
    <submittedName>
        <fullName evidence="4">Histidine kinase</fullName>
    </submittedName>
</protein>
<feature type="transmembrane region" description="Helical" evidence="2">
    <location>
        <begin position="70"/>
        <end position="89"/>
    </location>
</feature>
<dbReference type="InterPro" id="IPR003594">
    <property type="entry name" value="HATPase_dom"/>
</dbReference>
<dbReference type="AlphaFoldDB" id="A0A1W1XD53"/>
<keyword evidence="2" id="KW-1133">Transmembrane helix</keyword>
<sequence>MHVTMSSCYRKWQDFALLLLVNNLIAVVLISADGRLPAWQYFVICNSIGFCIETIGTLMKWLGKDKLPIYVYYSVASPLGLTSGLKLASVLGTPDIISLALLHFSTFGVWSLLSAALMTFAATGFFYVYHRGSEARLALETERRQRAEAEQAQASAQLGLLQAQIEPHFLFNTLANVQSLIERNPPAARAMLEQLNRYLRASLARTRQPMNTLAEELQLVTALLEIARMRLGERLRYEINVAPELHAAALPPLLLQPLVENALEHGIEPAIAGGSITINGELADGLLTLRVCDTGLGLQPDTGSDGIGLANIRARLHQLFGASGRLALYANTPGGVIAELTLPWRTA</sequence>
<feature type="coiled-coil region" evidence="1">
    <location>
        <begin position="137"/>
        <end position="164"/>
    </location>
</feature>
<accession>A0A1W1XD53</accession>
<dbReference type="GO" id="GO:0016020">
    <property type="term" value="C:membrane"/>
    <property type="evidence" value="ECO:0007669"/>
    <property type="project" value="InterPro"/>
</dbReference>
<proteinExistence type="predicted"/>
<feature type="transmembrane region" description="Helical" evidence="2">
    <location>
        <begin position="109"/>
        <end position="129"/>
    </location>
</feature>
<organism evidence="4 5">
    <name type="scientific">Andreprevotia lacus DSM 23236</name>
    <dbReference type="NCBI Taxonomy" id="1121001"/>
    <lineage>
        <taxon>Bacteria</taxon>
        <taxon>Pseudomonadati</taxon>
        <taxon>Pseudomonadota</taxon>
        <taxon>Betaproteobacteria</taxon>
        <taxon>Neisseriales</taxon>
        <taxon>Chitinibacteraceae</taxon>
        <taxon>Andreprevotia</taxon>
    </lineage>
</organism>
<dbReference type="STRING" id="1121001.SAMN02745857_01250"/>
<keyword evidence="4" id="KW-0418">Kinase</keyword>
<dbReference type="InterPro" id="IPR036890">
    <property type="entry name" value="HATPase_C_sf"/>
</dbReference>
<keyword evidence="2" id="KW-0472">Membrane</keyword>
<reference evidence="4 5" key="1">
    <citation type="submission" date="2017-04" db="EMBL/GenBank/DDBJ databases">
        <authorList>
            <person name="Afonso C.L."/>
            <person name="Miller P.J."/>
            <person name="Scott M.A."/>
            <person name="Spackman E."/>
            <person name="Goraichik I."/>
            <person name="Dimitrov K.M."/>
            <person name="Suarez D.L."/>
            <person name="Swayne D.E."/>
        </authorList>
    </citation>
    <scope>NUCLEOTIDE SEQUENCE [LARGE SCALE GENOMIC DNA]</scope>
    <source>
        <strain evidence="4 5">DSM 23236</strain>
    </source>
</reference>
<dbReference type="InterPro" id="IPR010559">
    <property type="entry name" value="Sig_transdc_His_kin_internal"/>
</dbReference>
<keyword evidence="2" id="KW-0812">Transmembrane</keyword>
<feature type="domain" description="Histidine kinase" evidence="3">
    <location>
        <begin position="165"/>
        <end position="346"/>
    </location>
</feature>
<feature type="transmembrane region" description="Helical" evidence="2">
    <location>
        <begin position="12"/>
        <end position="32"/>
    </location>
</feature>
<dbReference type="InterPro" id="IPR005467">
    <property type="entry name" value="His_kinase_dom"/>
</dbReference>
<dbReference type="SUPFAM" id="SSF55874">
    <property type="entry name" value="ATPase domain of HSP90 chaperone/DNA topoisomerase II/histidine kinase"/>
    <property type="match status" value="1"/>
</dbReference>
<name>A0A1W1XD53_9NEIS</name>
<dbReference type="GO" id="GO:0000155">
    <property type="term" value="F:phosphorelay sensor kinase activity"/>
    <property type="evidence" value="ECO:0007669"/>
    <property type="project" value="InterPro"/>
</dbReference>
<dbReference type="Proteomes" id="UP000192761">
    <property type="component" value="Unassembled WGS sequence"/>
</dbReference>
<dbReference type="SMART" id="SM00387">
    <property type="entry name" value="HATPase_c"/>
    <property type="match status" value="1"/>
</dbReference>
<evidence type="ECO:0000256" key="1">
    <source>
        <dbReference type="SAM" id="Coils"/>
    </source>
</evidence>
<evidence type="ECO:0000313" key="4">
    <source>
        <dbReference type="EMBL" id="SMC21819.1"/>
    </source>
</evidence>
<evidence type="ECO:0000259" key="3">
    <source>
        <dbReference type="PROSITE" id="PS50109"/>
    </source>
</evidence>
<dbReference type="PANTHER" id="PTHR34220:SF9">
    <property type="entry name" value="SIGNAL TRANSDUCTION HISTIDINE KINASE INTERNAL REGION DOMAIN-CONTAINING PROTEIN"/>
    <property type="match status" value="1"/>
</dbReference>
<dbReference type="PROSITE" id="PS50109">
    <property type="entry name" value="HIS_KIN"/>
    <property type="match status" value="1"/>
</dbReference>
<dbReference type="RefSeq" id="WP_084089921.1">
    <property type="nucleotide sequence ID" value="NZ_FWXD01000006.1"/>
</dbReference>
<keyword evidence="4" id="KW-0808">Transferase</keyword>
<dbReference type="InterPro" id="IPR050640">
    <property type="entry name" value="Bact_2-comp_sensor_kinase"/>
</dbReference>
<evidence type="ECO:0000256" key="2">
    <source>
        <dbReference type="SAM" id="Phobius"/>
    </source>
</evidence>
<dbReference type="EMBL" id="FWXD01000006">
    <property type="protein sequence ID" value="SMC21819.1"/>
    <property type="molecule type" value="Genomic_DNA"/>
</dbReference>
<keyword evidence="1" id="KW-0175">Coiled coil</keyword>